<dbReference type="GO" id="GO:0003839">
    <property type="term" value="F:gamma-glutamylcyclotransferase activity"/>
    <property type="evidence" value="ECO:0007669"/>
    <property type="project" value="UniProtKB-EC"/>
</dbReference>
<keyword evidence="6" id="KW-0472">Membrane</keyword>
<organism evidence="7 8">
    <name type="scientific">Fonsecaea monophora</name>
    <dbReference type="NCBI Taxonomy" id="254056"/>
    <lineage>
        <taxon>Eukaryota</taxon>
        <taxon>Fungi</taxon>
        <taxon>Dikarya</taxon>
        <taxon>Ascomycota</taxon>
        <taxon>Pezizomycotina</taxon>
        <taxon>Eurotiomycetes</taxon>
        <taxon>Chaetothyriomycetidae</taxon>
        <taxon>Chaetothyriales</taxon>
        <taxon>Herpotrichiellaceae</taxon>
        <taxon>Fonsecaea</taxon>
    </lineage>
</organism>
<feature type="region of interest" description="Disordered" evidence="5">
    <location>
        <begin position="574"/>
        <end position="617"/>
    </location>
</feature>
<feature type="compositionally biased region" description="Polar residues" evidence="5">
    <location>
        <begin position="36"/>
        <end position="48"/>
    </location>
</feature>
<feature type="compositionally biased region" description="Acidic residues" evidence="5">
    <location>
        <begin position="926"/>
        <end position="935"/>
    </location>
</feature>
<dbReference type="PANTHER" id="PTHR12935:SF0">
    <property type="entry name" value="GAMMA-GLUTAMYLCYCLOTRANSFERASE"/>
    <property type="match status" value="1"/>
</dbReference>
<keyword evidence="8" id="KW-1185">Reference proteome</keyword>
<evidence type="ECO:0000256" key="3">
    <source>
        <dbReference type="PIRSR" id="PIRSR617939-1"/>
    </source>
</evidence>
<dbReference type="PANTHER" id="PTHR12935">
    <property type="entry name" value="GAMMA-GLUTAMYLCYCLOTRANSFERASE"/>
    <property type="match status" value="1"/>
</dbReference>
<feature type="compositionally biased region" description="Polar residues" evidence="5">
    <location>
        <begin position="993"/>
        <end position="1003"/>
    </location>
</feature>
<dbReference type="EC" id="4.3.2.9" evidence="1"/>
<gene>
    <name evidence="7" type="ORF">AYO21_10502</name>
</gene>
<dbReference type="InterPro" id="IPR017939">
    <property type="entry name" value="G-Glutamylcylcotransferase"/>
</dbReference>
<dbReference type="Proteomes" id="UP000077002">
    <property type="component" value="Unassembled WGS sequence"/>
</dbReference>
<feature type="transmembrane region" description="Helical" evidence="6">
    <location>
        <begin position="268"/>
        <end position="290"/>
    </location>
</feature>
<feature type="region of interest" description="Disordered" evidence="5">
    <location>
        <begin position="1448"/>
        <end position="1482"/>
    </location>
</feature>
<evidence type="ECO:0000256" key="1">
    <source>
        <dbReference type="ARBA" id="ARBA00012346"/>
    </source>
</evidence>
<dbReference type="OrthoDB" id="2017317at2759"/>
<proteinExistence type="predicted"/>
<feature type="compositionally biased region" description="Polar residues" evidence="5">
    <location>
        <begin position="584"/>
        <end position="603"/>
    </location>
</feature>
<feature type="binding site" evidence="4">
    <location>
        <begin position="74"/>
        <end position="79"/>
    </location>
    <ligand>
        <name>substrate</name>
    </ligand>
</feature>
<evidence type="ECO:0000313" key="8">
    <source>
        <dbReference type="Proteomes" id="UP000077002"/>
    </source>
</evidence>
<protein>
    <recommendedName>
        <fullName evidence="1">gamma-glutamylcyclotransferase</fullName>
        <ecNumber evidence="1">4.3.2.9</ecNumber>
    </recommendedName>
</protein>
<dbReference type="GeneID" id="34605620"/>
<feature type="region of interest" description="Disordered" evidence="5">
    <location>
        <begin position="773"/>
        <end position="1022"/>
    </location>
</feature>
<sequence length="1611" mass="176639">MESSCSGPALGSLQLWLDSLRPSTTSRRTRSAECVPTTSQARQQQSLTNRPFDQLHPLNKVSAADDGDNETVLYLGYGSNLSAETFRGKRGIRPLSQVNVLVPSLSLTFDLPGIPYFEPCFGNVRYRDVTPYGDGDTTTTKDYHKDRWKKGMVGVVYEVTKSDFVHIIATEGGGAGYQDVLVDCYALNGGPMEDVPTMPSGQPFKAHTLFAPTKTTRPDPSYAQPSPRYLKLITDGAEEHGLPLEYQAFLHQIRTFHLTTIKQRLGSFIFLSVWSPLFLFFMGGAAAIFLRPDGTYPKWFAKFLNAMFAACWASYDNFFKEIFGDGERTMGDKNADHEGDAGDNIGSALDEKEPLIERTQHKYGANYFLRILTADVLRELLFNGAEREALKKSSNKPSIVDSLPVSKNGDATWMSKVVDHLSGNDLARAFAGQAERIFRVQRLECDGSEYFAGSSPFVATVSSEVAFLIPNGGDMLTLLSVPVSQNMSLNQQALDPELSTILEIRYPGVEGDRFINGAKGAINSLAITFDDQDAVKTFIQMVEERQHENIRDSVLGAPGTPKKHSIAFMEFDSASAEDNPGKGTRSNSTVAIDANPSSPLHNISSHKRHNQDSTATSAMQIHASTVQLAERSSNKLSKDALGPKLSLDDESLIGLPHTSQSSPKRVRSRARMTSGRVQLGRRNTEVDVAEGAIEKEPASQSPSDAESIIVVDFAHKNPRPEIAMAKVVVPQPDAQSDSQAEGGTAKVGLKRRTVKDVTALQNEQMQKPLKSTLEAADFDLPPSSDEEIRPIKKAKTKTSMIPTKSSLKESKSTKKGNFQTAVSPKRHKKKQIEKMIRPAGEKSQRTAASTRSRRAAKKTPTYVEEPDESNEDTTKDDIEERGREKHETHDKAGEAVRGSLPLSKGATKKGLKASQRGFASNMQEILDGDSTDGEDGLARGPLACYPPDDQLTPMHGSAARQTSPEQAVASNEKHTSKHSGENAVSKTIAGSKGNDQQKSTYQGDSKRPSESSIPPVSEKLLRKTKIVHFGPQGPGNQAVPIKSPVTLNDYESTKEISPTPNRVRVRQDEHVEDIDELVPDYCDESSPSPPQIEETRILFAHDGDDLLEEPGERQGLDIYTHTDNIGEQIVSASDKRTTIINEPETSRHVISRTEKTASGNASQLSSPPRLHKTGIHQTRLQRPFLTDDASHCYASRANGTQITGDSIAQAIKTNSASDQGYTQTREPVGNSKNHAGCQIPATKDSSTRSAVSHALRSTSEEIIQFENPEPTRELNNTGLSRRVNAVPKIHRDIVSLTQDNPVAGPQSTREPCALLPHIAADSMAPPPPPADSVRQPSSLRRIRPAGQARQTALPLKEMRQPVITGPIRVKKSMSLPLVIEPELEPELPPATPDSFSTRLHLHDRFSINEVPDNGGLKTTGVDTWQNVGNDSLTIVNGDETVYGDCLGCGPKRGRRQQSDSEHDGSTTASPSNKPRGDSRRGDSIIAFPSARESQRGMLDAIINITNDVLFRFGSEEDAMRSKVSEYDRGGGVIIQTLTDTWTQRLEHERHLLEDILKEEKDVLTTALQLVQCTDQLGGNWRKTIYNRELTRQVQDKGKGVARKIENLKNRG</sequence>
<feature type="binding site" evidence="4">
    <location>
        <position position="229"/>
    </location>
    <ligand>
        <name>substrate</name>
    </ligand>
</feature>
<keyword evidence="6" id="KW-1133">Transmembrane helix</keyword>
<feature type="active site" description="Proton acceptor" evidence="3">
    <location>
        <position position="171"/>
    </location>
</feature>
<evidence type="ECO:0000256" key="6">
    <source>
        <dbReference type="SAM" id="Phobius"/>
    </source>
</evidence>
<dbReference type="Gene3D" id="3.10.490.10">
    <property type="entry name" value="Gamma-glutamyl cyclotransferase-like"/>
    <property type="match status" value="1"/>
</dbReference>
<feature type="compositionally biased region" description="Basic and acidic residues" evidence="5">
    <location>
        <begin position="832"/>
        <end position="844"/>
    </location>
</feature>
<feature type="region of interest" description="Disordered" evidence="5">
    <location>
        <begin position="1148"/>
        <end position="1171"/>
    </location>
</feature>
<keyword evidence="6" id="KW-0812">Transmembrane</keyword>
<feature type="region of interest" description="Disordered" evidence="5">
    <location>
        <begin position="651"/>
        <end position="676"/>
    </location>
</feature>
<accession>A0A177EVH9</accession>
<feature type="compositionally biased region" description="Basic and acidic residues" evidence="5">
    <location>
        <begin position="872"/>
        <end position="894"/>
    </location>
</feature>
<feature type="region of interest" description="Disordered" evidence="5">
    <location>
        <begin position="23"/>
        <end position="48"/>
    </location>
</feature>
<evidence type="ECO:0000313" key="7">
    <source>
        <dbReference type="EMBL" id="OAG35300.1"/>
    </source>
</evidence>
<feature type="compositionally biased region" description="Basic and acidic residues" evidence="5">
    <location>
        <begin position="971"/>
        <end position="980"/>
    </location>
</feature>
<dbReference type="RefSeq" id="XP_022507252.1">
    <property type="nucleotide sequence ID" value="XM_022660418.1"/>
</dbReference>
<comment type="caution">
    <text evidence="7">The sequence shown here is derived from an EMBL/GenBank/DDBJ whole genome shotgun (WGS) entry which is preliminary data.</text>
</comment>
<evidence type="ECO:0000256" key="2">
    <source>
        <dbReference type="ARBA" id="ARBA00023239"/>
    </source>
</evidence>
<keyword evidence="2" id="KW-0456">Lyase</keyword>
<reference evidence="7 8" key="1">
    <citation type="submission" date="2016-03" db="EMBL/GenBank/DDBJ databases">
        <title>Draft genome sequence of the Fonsecaea monophora CBS 269.37.</title>
        <authorList>
            <person name="Bombassaro A."/>
            <person name="Vinicius W.A."/>
            <person name="De Hoog S."/>
            <person name="Sun J."/>
            <person name="Souza E.M."/>
            <person name="Raittz R.T."/>
            <person name="Costa F."/>
            <person name="Leao A.C."/>
            <person name="Tadra-Sfeir M.Z."/>
            <person name="Baura V."/>
            <person name="Balsanelli E."/>
            <person name="Pedrosa F.O."/>
            <person name="Moreno L.F."/>
            <person name="Steffens M.B."/>
            <person name="Xi L."/>
            <person name="Bocca A.L."/>
            <person name="Felipe M.S."/>
            <person name="Teixeira M."/>
            <person name="Telles Filho F.Q."/>
            <person name="Azevedo C.M."/>
            <person name="Gomes R."/>
            <person name="Vicente V.A."/>
        </authorList>
    </citation>
    <scope>NUCLEOTIDE SEQUENCE [LARGE SCALE GENOMIC DNA]</scope>
    <source>
        <strain evidence="7 8">CBS 269.37</strain>
    </source>
</reference>
<feature type="compositionally biased region" description="Polar residues" evidence="5">
    <location>
        <begin position="1156"/>
        <end position="1166"/>
    </location>
</feature>
<dbReference type="EMBL" id="LVKK01000122">
    <property type="protein sequence ID" value="OAG35300.1"/>
    <property type="molecule type" value="Genomic_DNA"/>
</dbReference>
<evidence type="ECO:0000256" key="4">
    <source>
        <dbReference type="PIRSR" id="PIRSR617939-2"/>
    </source>
</evidence>
<feature type="compositionally biased region" description="Polar residues" evidence="5">
    <location>
        <begin position="959"/>
        <end position="969"/>
    </location>
</feature>
<name>A0A177EVH9_9EURO</name>
<evidence type="ECO:0000256" key="5">
    <source>
        <dbReference type="SAM" id="MobiDB-lite"/>
    </source>
</evidence>
<feature type="region of interest" description="Disordered" evidence="5">
    <location>
        <begin position="1215"/>
        <end position="1248"/>
    </location>
</feature>
<feature type="compositionally biased region" description="Polar residues" evidence="5">
    <location>
        <begin position="1215"/>
        <end position="1233"/>
    </location>
</feature>